<dbReference type="SUPFAM" id="SSF56672">
    <property type="entry name" value="DNA/RNA polymerases"/>
    <property type="match status" value="1"/>
</dbReference>
<keyword evidence="2" id="KW-0808">Transferase</keyword>
<evidence type="ECO:0000313" key="5">
    <source>
        <dbReference type="EMBL" id="QGZ98423.1"/>
    </source>
</evidence>
<keyword evidence="3" id="KW-0548">Nucleotidyltransferase</keyword>
<accession>A0A6B9KHW0</accession>
<evidence type="ECO:0000256" key="2">
    <source>
        <dbReference type="ARBA" id="ARBA00022679"/>
    </source>
</evidence>
<evidence type="ECO:0000256" key="4">
    <source>
        <dbReference type="SAM" id="MobiDB-lite"/>
    </source>
</evidence>
<dbReference type="EMBL" id="MN552392">
    <property type="protein sequence ID" value="QGZ98423.1"/>
    <property type="molecule type" value="Genomic_RNA"/>
</dbReference>
<sequence length="684" mass="78069">MTRMVVPMVPDDKARKRASRSNSTMSKLVSFVESLNRSFGTDLTLPADLDTPDIKSFCGDLIEGKPHFWRSNPTYCRLGRRQRFSISFSLFLFRKVVPSDPPSVHDYMDKMSVPSPEPDHAFLNFCHRWVKKNMRGWDRGYFERCPQLSLPTTSCSETGRNGGGCRGLLAAQRWDREDFCKYVLESVVARPRGEAKVTSILSSGKWRIISSPPRVDNALRAAHKALYDRLSRFDWLLRGDAKPSSFSGFVSVKGEVFVSGDYEGATDNLNEHVQKALLGYLMDECVEIPKGIQEHALSAWDGTELRCGLPMCDDDGVLPAGSEFTGVACCKSRYRRVQRRGQLMGQLMSFPLLCLVNYLTFLWACGPDVPVRVNGDDIVFRAPRDLYDLWVRQVGRAGLKLSLGKTMVDSRFFSLNSALFLSNAKSVRAVAFVRPRCLWRSEETRTEALQSLRGRFRSMCVGMGGKRAHPFHVLFLKENKHTIFLSNRSLTRCLGLPCTEAELREAGLWSRELYYLNQLEERELPSFTPLEMSTNFLDHFERGSQYRYSAAQIRGWSDALGKFFTDHAWTDDLEPKKQREDEWWNWLRSGTPSWGLGSLIGKKVQRMLKRSKGSSSHILGKPTSQWNRNDFWKWIYSGLDSSVFGRRKWAFGKCCWVRRGTRSASDGKNNIGKFTEPIRFALGH</sequence>
<organism evidence="5">
    <name type="scientific">Erysiphe necator associated ourmia-like virus 3</name>
    <dbReference type="NCBI Taxonomy" id="2689561"/>
    <lineage>
        <taxon>Viruses</taxon>
        <taxon>Riboviria</taxon>
        <taxon>Orthornavirae</taxon>
        <taxon>Lenarviricota</taxon>
        <taxon>Miaviricetes</taxon>
        <taxon>Ourlivirales</taxon>
        <taxon>Botourmiaviridae</taxon>
    </lineage>
</organism>
<feature type="region of interest" description="Disordered" evidence="4">
    <location>
        <begin position="1"/>
        <end position="21"/>
    </location>
</feature>
<protein>
    <submittedName>
        <fullName evidence="5">RNA dependent RNA polymerase</fullName>
    </submittedName>
</protein>
<proteinExistence type="predicted"/>
<reference evidence="5" key="1">
    <citation type="submission" date="2019-10" db="EMBL/GenBank/DDBJ databases">
        <title>The miscellaneous mycovirome associated to the plant pathogenic fungus Erysiphe necator.</title>
        <authorList>
            <person name="Rodriguez-Romero J."/>
            <person name="Chiapello M."/>
            <person name="Cordoba L."/>
            <person name="Turina M."/>
            <person name="Ayllon M.A."/>
        </authorList>
    </citation>
    <scope>NUCLEOTIDE SEQUENCE</scope>
    <source>
        <strain evidence="5">PMS-18_DN49441</strain>
    </source>
</reference>
<evidence type="ECO:0000256" key="3">
    <source>
        <dbReference type="ARBA" id="ARBA00022695"/>
    </source>
</evidence>
<dbReference type="InterPro" id="IPR043502">
    <property type="entry name" value="DNA/RNA_pol_sf"/>
</dbReference>
<keyword evidence="1" id="KW-0696">RNA-directed RNA polymerase</keyword>
<dbReference type="GO" id="GO:0003968">
    <property type="term" value="F:RNA-directed RNA polymerase activity"/>
    <property type="evidence" value="ECO:0007669"/>
    <property type="project" value="UniProtKB-KW"/>
</dbReference>
<evidence type="ECO:0000256" key="1">
    <source>
        <dbReference type="ARBA" id="ARBA00022484"/>
    </source>
</evidence>
<name>A0A6B9KHW0_9VIRU</name>